<evidence type="ECO:0000313" key="1">
    <source>
        <dbReference type="EMBL" id="GAA2216218.1"/>
    </source>
</evidence>
<dbReference type="Proteomes" id="UP001499843">
    <property type="component" value="Unassembled WGS sequence"/>
</dbReference>
<sequence length="54" mass="5731">MVILAPPHLTGRARRDWDALQAETAGAPRFDPGQADLLPVPACTGGKAARRHVT</sequence>
<gene>
    <name evidence="1" type="ORF">GCM10009850_116870</name>
</gene>
<accession>A0ABP5PZS6</accession>
<proteinExistence type="predicted"/>
<name>A0ABP5PZS6_9ACTN</name>
<evidence type="ECO:0000313" key="2">
    <source>
        <dbReference type="Proteomes" id="UP001499843"/>
    </source>
</evidence>
<dbReference type="EMBL" id="BAAAQX010000063">
    <property type="protein sequence ID" value="GAA2216218.1"/>
    <property type="molecule type" value="Genomic_DNA"/>
</dbReference>
<reference evidence="2" key="1">
    <citation type="journal article" date="2019" name="Int. J. Syst. Evol. Microbiol.">
        <title>The Global Catalogue of Microorganisms (GCM) 10K type strain sequencing project: providing services to taxonomists for standard genome sequencing and annotation.</title>
        <authorList>
            <consortium name="The Broad Institute Genomics Platform"/>
            <consortium name="The Broad Institute Genome Sequencing Center for Infectious Disease"/>
            <person name="Wu L."/>
            <person name="Ma J."/>
        </authorList>
    </citation>
    <scope>NUCLEOTIDE SEQUENCE [LARGE SCALE GENOMIC DNA]</scope>
    <source>
        <strain evidence="2">JCM 16114</strain>
    </source>
</reference>
<comment type="caution">
    <text evidence="1">The sequence shown here is derived from an EMBL/GenBank/DDBJ whole genome shotgun (WGS) entry which is preliminary data.</text>
</comment>
<organism evidence="1 2">
    <name type="scientific">Nonomuraea monospora</name>
    <dbReference type="NCBI Taxonomy" id="568818"/>
    <lineage>
        <taxon>Bacteria</taxon>
        <taxon>Bacillati</taxon>
        <taxon>Actinomycetota</taxon>
        <taxon>Actinomycetes</taxon>
        <taxon>Streptosporangiales</taxon>
        <taxon>Streptosporangiaceae</taxon>
        <taxon>Nonomuraea</taxon>
    </lineage>
</organism>
<keyword evidence="2" id="KW-1185">Reference proteome</keyword>
<protein>
    <submittedName>
        <fullName evidence="1">Uncharacterized protein</fullName>
    </submittedName>
</protein>